<dbReference type="OrthoDB" id="5290302at2"/>
<evidence type="ECO:0000259" key="1">
    <source>
        <dbReference type="Pfam" id="PF12697"/>
    </source>
</evidence>
<gene>
    <name evidence="2" type="ORF">SAMN05216326_11716</name>
</gene>
<dbReference type="EMBL" id="FOIA01000017">
    <property type="protein sequence ID" value="SET24980.1"/>
    <property type="molecule type" value="Genomic_DNA"/>
</dbReference>
<dbReference type="InterPro" id="IPR000073">
    <property type="entry name" value="AB_hydrolase_1"/>
</dbReference>
<proteinExistence type="predicted"/>
<dbReference type="PANTHER" id="PTHR43194">
    <property type="entry name" value="HYDROLASE ALPHA/BETA FOLD FAMILY"/>
    <property type="match status" value="1"/>
</dbReference>
<keyword evidence="3" id="KW-1185">Reference proteome</keyword>
<accession>A0A1I0CYW0</accession>
<dbReference type="PRINTS" id="PR00111">
    <property type="entry name" value="ABHYDROLASE"/>
</dbReference>
<dbReference type="Proteomes" id="UP000199345">
    <property type="component" value="Unassembled WGS sequence"/>
</dbReference>
<dbReference type="AlphaFoldDB" id="A0A1I0CYW0"/>
<dbReference type="RefSeq" id="WP_090658804.1">
    <property type="nucleotide sequence ID" value="NZ_FOIA01000017.1"/>
</dbReference>
<dbReference type="Pfam" id="PF12697">
    <property type="entry name" value="Abhydrolase_6"/>
    <property type="match status" value="1"/>
</dbReference>
<dbReference type="SUPFAM" id="SSF53474">
    <property type="entry name" value="alpha/beta-Hydrolases"/>
    <property type="match status" value="1"/>
</dbReference>
<organism evidence="2 3">
    <name type="scientific">Nitrosomonas marina</name>
    <dbReference type="NCBI Taxonomy" id="917"/>
    <lineage>
        <taxon>Bacteria</taxon>
        <taxon>Pseudomonadati</taxon>
        <taxon>Pseudomonadota</taxon>
        <taxon>Betaproteobacteria</taxon>
        <taxon>Nitrosomonadales</taxon>
        <taxon>Nitrosomonadaceae</taxon>
        <taxon>Nitrosomonas</taxon>
    </lineage>
</organism>
<dbReference type="PANTHER" id="PTHR43194:SF5">
    <property type="entry name" value="PIMELOYL-[ACYL-CARRIER PROTEIN] METHYL ESTER ESTERASE"/>
    <property type="match status" value="1"/>
</dbReference>
<evidence type="ECO:0000313" key="3">
    <source>
        <dbReference type="Proteomes" id="UP000199345"/>
    </source>
</evidence>
<name>A0A1I0CYW0_9PROT</name>
<dbReference type="InterPro" id="IPR050228">
    <property type="entry name" value="Carboxylesterase_BioH"/>
</dbReference>
<protein>
    <submittedName>
        <fullName evidence="2">Pimeloyl-ACP methyl ester carboxylesterase</fullName>
    </submittedName>
</protein>
<dbReference type="Gene3D" id="3.40.50.1820">
    <property type="entry name" value="alpha/beta hydrolase"/>
    <property type="match status" value="1"/>
</dbReference>
<sequence length="250" mass="28389">MQSPQFVLIRGLLRDARHWGEFKHVLQRRFPRARILTPDIPGNGKLNHLTSPKTIADMTEALRGQIGQQQGLRLIAISMGGMIAIDWMTRYPDEVRSAVLINTSLKNFSPFYHRLRWTAYPRVAKMILTAILQKKIDIEADILALTSNCHGGDQKLLSCWQRWQQQHPVSLSNAIHQCLAAASFTNPLRLNQPVLVITSMADRLVDYHCSARLARVLQTDYVQHSTAGHDLPLDEPEWLVNAIGAWLHSH</sequence>
<dbReference type="InterPro" id="IPR029058">
    <property type="entry name" value="AB_hydrolase_fold"/>
</dbReference>
<feature type="domain" description="AB hydrolase-1" evidence="1">
    <location>
        <begin position="6"/>
        <end position="241"/>
    </location>
</feature>
<evidence type="ECO:0000313" key="2">
    <source>
        <dbReference type="EMBL" id="SET24980.1"/>
    </source>
</evidence>
<reference evidence="3" key="1">
    <citation type="submission" date="2016-10" db="EMBL/GenBank/DDBJ databases">
        <authorList>
            <person name="Varghese N."/>
            <person name="Submissions S."/>
        </authorList>
    </citation>
    <scope>NUCLEOTIDE SEQUENCE [LARGE SCALE GENOMIC DNA]</scope>
    <source>
        <strain evidence="3">Nm71</strain>
    </source>
</reference>